<dbReference type="GO" id="GO:0032259">
    <property type="term" value="P:methylation"/>
    <property type="evidence" value="ECO:0007669"/>
    <property type="project" value="UniProtKB-KW"/>
</dbReference>
<keyword evidence="5 6" id="KW-0819">tRNA processing</keyword>
<comment type="subcellular location">
    <subcellularLocation>
        <location evidence="6">Cytoplasm</location>
    </subcellularLocation>
</comment>
<evidence type="ECO:0000256" key="2">
    <source>
        <dbReference type="ARBA" id="ARBA00022603"/>
    </source>
</evidence>
<gene>
    <name evidence="8" type="ORF">CE91St16_19530</name>
</gene>
<evidence type="ECO:0000313" key="8">
    <source>
        <dbReference type="EMBL" id="GKI19045.1"/>
    </source>
</evidence>
<dbReference type="InterPro" id="IPR002052">
    <property type="entry name" value="DNA_methylase_N6_adenine_CS"/>
</dbReference>
<dbReference type="GO" id="GO:0005737">
    <property type="term" value="C:cytoplasm"/>
    <property type="evidence" value="ECO:0007669"/>
    <property type="project" value="UniProtKB-SubCell"/>
</dbReference>
<dbReference type="PANTHER" id="PTHR47739:SF1">
    <property type="entry name" value="TRNA1(VAL) (ADENINE(37)-N6)-METHYLTRANSFERASE"/>
    <property type="match status" value="1"/>
</dbReference>
<dbReference type="InterPro" id="IPR022882">
    <property type="entry name" value="tRNA_adenine-N6_MeTrfase"/>
</dbReference>
<comment type="caution">
    <text evidence="8">The sequence shown here is derived from an EMBL/GenBank/DDBJ whole genome shotgun (WGS) entry which is preliminary data.</text>
</comment>
<dbReference type="RefSeq" id="WP_195559239.1">
    <property type="nucleotide sequence ID" value="NZ_AP025581.1"/>
</dbReference>
<dbReference type="InterPro" id="IPR050210">
    <property type="entry name" value="tRNA_Adenine-N(6)_MTase"/>
</dbReference>
<name>A0AA37P022_9BACT</name>
<dbReference type="AlphaFoldDB" id="A0AA37P022"/>
<dbReference type="InterPro" id="IPR029063">
    <property type="entry name" value="SAM-dependent_MTases_sf"/>
</dbReference>
<sequence>MFRFKRFTIRQDRCPMKVGTDGVLLGAWAGVRPSDRRILDVGTGTGLIALMMAQRAPEALITGVDVEEVSQARENAAASPWGGRVAFEQCPVQEFAPDERFDLIVSNPPFFVDSLTCPDEGRTTARHAVRLPFDQLRDAVVRLLAAEGRFAVILPTDEARRFTDVCRGFLALTRSTGVRTTPRRPVKRLLMEFAHENACSGLRSDSPPVCSELVVGTGEHEQYTPEYRALTRDFYLKF</sequence>
<keyword evidence="3 6" id="KW-0808">Transferase</keyword>
<evidence type="ECO:0000256" key="6">
    <source>
        <dbReference type="HAMAP-Rule" id="MF_01872"/>
    </source>
</evidence>
<feature type="domain" description="Methyltransferase small" evidence="7">
    <location>
        <begin position="34"/>
        <end position="114"/>
    </location>
</feature>
<dbReference type="PROSITE" id="PS00092">
    <property type="entry name" value="N6_MTASE"/>
    <property type="match status" value="1"/>
</dbReference>
<evidence type="ECO:0000256" key="5">
    <source>
        <dbReference type="ARBA" id="ARBA00022694"/>
    </source>
</evidence>
<comment type="function">
    <text evidence="6">Specifically methylates the adenine in position 37 of tRNA(1)(Val) (anticodon cmo5UAC).</text>
</comment>
<dbReference type="GO" id="GO:0008033">
    <property type="term" value="P:tRNA processing"/>
    <property type="evidence" value="ECO:0007669"/>
    <property type="project" value="UniProtKB-UniRule"/>
</dbReference>
<dbReference type="Proteomes" id="UP001055105">
    <property type="component" value="Unassembled WGS sequence"/>
</dbReference>
<dbReference type="GO" id="GO:0016430">
    <property type="term" value="F:tRNA (adenine-N6)-methyltransferase activity"/>
    <property type="evidence" value="ECO:0007669"/>
    <property type="project" value="UniProtKB-UniRule"/>
</dbReference>
<keyword evidence="2 6" id="KW-0489">Methyltransferase</keyword>
<dbReference type="PANTHER" id="PTHR47739">
    <property type="entry name" value="TRNA1(VAL) (ADENINE(37)-N6)-METHYLTRANSFERASE"/>
    <property type="match status" value="1"/>
</dbReference>
<accession>A0AA37P022</accession>
<dbReference type="HAMAP" id="MF_01872">
    <property type="entry name" value="tRNA_methyltr_YfiC"/>
    <property type="match status" value="1"/>
</dbReference>
<evidence type="ECO:0000256" key="3">
    <source>
        <dbReference type="ARBA" id="ARBA00022679"/>
    </source>
</evidence>
<dbReference type="GO" id="GO:0003676">
    <property type="term" value="F:nucleic acid binding"/>
    <property type="evidence" value="ECO:0007669"/>
    <property type="project" value="InterPro"/>
</dbReference>
<evidence type="ECO:0000259" key="7">
    <source>
        <dbReference type="Pfam" id="PF05175"/>
    </source>
</evidence>
<keyword evidence="4 6" id="KW-0949">S-adenosyl-L-methionine</keyword>
<dbReference type="InterPro" id="IPR007848">
    <property type="entry name" value="Small_mtfrase_dom"/>
</dbReference>
<dbReference type="SUPFAM" id="SSF53335">
    <property type="entry name" value="S-adenosyl-L-methionine-dependent methyltransferases"/>
    <property type="match status" value="1"/>
</dbReference>
<reference evidence="8" key="1">
    <citation type="submission" date="2022-01" db="EMBL/GenBank/DDBJ databases">
        <title>Novel bile acid biosynthetic pathways are enriched in the microbiome of centenarians.</title>
        <authorList>
            <person name="Sato Y."/>
            <person name="Atarashi K."/>
            <person name="Plichta R.D."/>
            <person name="Arai Y."/>
            <person name="Sasajima S."/>
            <person name="Kearney M.S."/>
            <person name="Suda W."/>
            <person name="Takeshita K."/>
            <person name="Sasaki T."/>
            <person name="Okamoto S."/>
            <person name="Skelly N.A."/>
            <person name="Okamura Y."/>
            <person name="Vlamakis H."/>
            <person name="Li Y."/>
            <person name="Tanoue T."/>
            <person name="Takei H."/>
            <person name="Nittono H."/>
            <person name="Narushima S."/>
            <person name="Irie J."/>
            <person name="Itoh H."/>
            <person name="Moriya K."/>
            <person name="Sugiura Y."/>
            <person name="Suematsu M."/>
            <person name="Moritoki N."/>
            <person name="Shibata S."/>
            <person name="Littman R.D."/>
            <person name="Fischbach A.M."/>
            <person name="Uwamino Y."/>
            <person name="Inoue T."/>
            <person name="Honda A."/>
            <person name="Hattori M."/>
            <person name="Murai T."/>
            <person name="Xavier J.R."/>
            <person name="Hirose N."/>
            <person name="Honda K."/>
        </authorList>
    </citation>
    <scope>NUCLEOTIDE SEQUENCE</scope>
    <source>
        <strain evidence="8">CE91-St16</strain>
    </source>
</reference>
<dbReference type="CDD" id="cd02440">
    <property type="entry name" value="AdoMet_MTases"/>
    <property type="match status" value="1"/>
</dbReference>
<dbReference type="EC" id="2.1.1.223" evidence="6"/>
<protein>
    <recommendedName>
        <fullName evidence="6">tRNA1(Val) (adenine(37)-N6)-methyltransferase</fullName>
        <ecNumber evidence="6">2.1.1.223</ecNumber>
    </recommendedName>
    <alternativeName>
        <fullName evidence="6">tRNA m6A37 methyltransferase</fullName>
    </alternativeName>
</protein>
<comment type="similarity">
    <text evidence="6">Belongs to the methyltransferase superfamily. tRNA (adenine-N(6)-)-methyltransferase family.</text>
</comment>
<comment type="catalytic activity">
    <reaction evidence="6">
        <text>adenosine(37) in tRNA1(Val) + S-adenosyl-L-methionine = N(6)-methyladenosine(37) in tRNA1(Val) + S-adenosyl-L-homocysteine + H(+)</text>
        <dbReference type="Rhea" id="RHEA:43160"/>
        <dbReference type="Rhea" id="RHEA-COMP:10369"/>
        <dbReference type="Rhea" id="RHEA-COMP:10370"/>
        <dbReference type="ChEBI" id="CHEBI:15378"/>
        <dbReference type="ChEBI" id="CHEBI:57856"/>
        <dbReference type="ChEBI" id="CHEBI:59789"/>
        <dbReference type="ChEBI" id="CHEBI:74411"/>
        <dbReference type="ChEBI" id="CHEBI:74449"/>
        <dbReference type="EC" id="2.1.1.223"/>
    </reaction>
</comment>
<keyword evidence="1 6" id="KW-0963">Cytoplasm</keyword>
<proteinExistence type="inferred from homology"/>
<dbReference type="Pfam" id="PF05175">
    <property type="entry name" value="MTS"/>
    <property type="match status" value="1"/>
</dbReference>
<organism evidence="8 9">
    <name type="scientific">Alistipes finegoldii</name>
    <dbReference type="NCBI Taxonomy" id="214856"/>
    <lineage>
        <taxon>Bacteria</taxon>
        <taxon>Pseudomonadati</taxon>
        <taxon>Bacteroidota</taxon>
        <taxon>Bacteroidia</taxon>
        <taxon>Bacteroidales</taxon>
        <taxon>Rikenellaceae</taxon>
        <taxon>Alistipes</taxon>
    </lineage>
</organism>
<evidence type="ECO:0000256" key="4">
    <source>
        <dbReference type="ARBA" id="ARBA00022691"/>
    </source>
</evidence>
<dbReference type="EMBL" id="BQOL01000001">
    <property type="protein sequence ID" value="GKI19045.1"/>
    <property type="molecule type" value="Genomic_DNA"/>
</dbReference>
<dbReference type="Gene3D" id="3.40.50.150">
    <property type="entry name" value="Vaccinia Virus protein VP39"/>
    <property type="match status" value="1"/>
</dbReference>
<evidence type="ECO:0000313" key="9">
    <source>
        <dbReference type="Proteomes" id="UP001055105"/>
    </source>
</evidence>
<evidence type="ECO:0000256" key="1">
    <source>
        <dbReference type="ARBA" id="ARBA00022490"/>
    </source>
</evidence>